<dbReference type="PROSITE" id="PS51382">
    <property type="entry name" value="SPX"/>
    <property type="match status" value="1"/>
</dbReference>
<dbReference type="PANTHER" id="PTHR45978">
    <property type="entry name" value="SPX DOMAIN-CONTAINING PROTEIN 3"/>
    <property type="match status" value="1"/>
</dbReference>
<accession>A0A7S1XNX0</accession>
<dbReference type="GO" id="GO:0016036">
    <property type="term" value="P:cellular response to phosphate starvation"/>
    <property type="evidence" value="ECO:0007669"/>
    <property type="project" value="InterPro"/>
</dbReference>
<reference evidence="3" key="1">
    <citation type="submission" date="2021-01" db="EMBL/GenBank/DDBJ databases">
        <authorList>
            <person name="Corre E."/>
            <person name="Pelletier E."/>
            <person name="Niang G."/>
            <person name="Scheremetjew M."/>
            <person name="Finn R."/>
            <person name="Kale V."/>
            <person name="Holt S."/>
            <person name="Cochrane G."/>
            <person name="Meng A."/>
            <person name="Brown T."/>
            <person name="Cohen L."/>
        </authorList>
    </citation>
    <scope>NUCLEOTIDE SEQUENCE</scope>
    <source>
        <strain evidence="3">CCMP2877</strain>
    </source>
</reference>
<protein>
    <recommendedName>
        <fullName evidence="2">SPX domain-containing protein</fullName>
    </recommendedName>
</protein>
<dbReference type="InterPro" id="IPR031142">
    <property type="entry name" value="SPX_prot"/>
</dbReference>
<feature type="region of interest" description="Disordered" evidence="1">
    <location>
        <begin position="317"/>
        <end position="360"/>
    </location>
</feature>
<feature type="domain" description="SPX" evidence="2">
    <location>
        <begin position="1"/>
        <end position="189"/>
    </location>
</feature>
<dbReference type="PANTHER" id="PTHR45978:SF7">
    <property type="entry name" value="SPX DOMAIN-CONTAINING PROTEIN 4"/>
    <property type="match status" value="1"/>
</dbReference>
<sequence length="360" mass="39846">MKFGKNLLEVVAMSNPEWAPFWIDYKMLKKRLKDMAPDAAAGKQQGAQQQPRGAIASDAKEIAFFRHLMAELNHTVDFYKSAEAEFRIRIWRVHAGLRQITEAGSPRATSPVPFAPGAATVEGGDAEGQAPPCEWQCAMKRRALTSCLRIYKDLLLLENYAVMSYCGFSKILKKHDKVTGYRTRAQYMRRVVNPKPFCKYQGVAKMLHECEDLFRRLAAPVEPGPGGGDAGTAAPNGGSEGLPISDWSDDRRKKFALHEEEHLFIDAIRNINKEASTLARDERAEVEAEAVSASERDITLSDISSITTVSAASLSGPGMNAEISIRDVPSERPRSVSDEQQTTTVKDAGGEPRQKRHRCP</sequence>
<dbReference type="EMBL" id="HBGJ01012645">
    <property type="protein sequence ID" value="CAD9249613.1"/>
    <property type="molecule type" value="Transcribed_RNA"/>
</dbReference>
<dbReference type="InterPro" id="IPR004331">
    <property type="entry name" value="SPX_dom"/>
</dbReference>
<dbReference type="AlphaFoldDB" id="A0A7S1XNX0"/>
<dbReference type="Pfam" id="PF03105">
    <property type="entry name" value="SPX"/>
    <property type="match status" value="1"/>
</dbReference>
<proteinExistence type="predicted"/>
<evidence type="ECO:0000256" key="1">
    <source>
        <dbReference type="SAM" id="MobiDB-lite"/>
    </source>
</evidence>
<feature type="compositionally biased region" description="Basic and acidic residues" evidence="1">
    <location>
        <begin position="324"/>
        <end position="337"/>
    </location>
</feature>
<organism evidence="3">
    <name type="scientific">Phaeomonas parva</name>
    <dbReference type="NCBI Taxonomy" id="124430"/>
    <lineage>
        <taxon>Eukaryota</taxon>
        <taxon>Sar</taxon>
        <taxon>Stramenopiles</taxon>
        <taxon>Ochrophyta</taxon>
        <taxon>Pinguiophyceae</taxon>
        <taxon>Pinguiochrysidales</taxon>
        <taxon>Pinguiochrysidaceae</taxon>
        <taxon>Phaeomonas</taxon>
    </lineage>
</organism>
<name>A0A7S1XNX0_9STRA</name>
<evidence type="ECO:0000313" key="3">
    <source>
        <dbReference type="EMBL" id="CAD9249613.1"/>
    </source>
</evidence>
<feature type="region of interest" description="Disordered" evidence="1">
    <location>
        <begin position="221"/>
        <end position="246"/>
    </location>
</feature>
<gene>
    <name evidence="3" type="ORF">PPAR1163_LOCUS7973</name>
</gene>
<evidence type="ECO:0000259" key="2">
    <source>
        <dbReference type="PROSITE" id="PS51382"/>
    </source>
</evidence>